<protein>
    <submittedName>
        <fullName evidence="2">Nucleotide-binding protein</fullName>
    </submittedName>
</protein>
<dbReference type="InterPro" id="IPR029060">
    <property type="entry name" value="PIN-like_dom_sf"/>
</dbReference>
<organism evidence="2 3">
    <name type="scientific">Thermococcus eurythermalis</name>
    <dbReference type="NCBI Taxonomy" id="1505907"/>
    <lineage>
        <taxon>Archaea</taxon>
        <taxon>Methanobacteriati</taxon>
        <taxon>Methanobacteriota</taxon>
        <taxon>Thermococci</taxon>
        <taxon>Thermococcales</taxon>
        <taxon>Thermococcaceae</taxon>
        <taxon>Thermococcus</taxon>
    </lineage>
</organism>
<dbReference type="OrthoDB" id="91344at2157"/>
<dbReference type="STRING" id="1505907.TEU_10985"/>
<name>A0A097QWG7_9EURY</name>
<dbReference type="Proteomes" id="UP000029980">
    <property type="component" value="Chromosome"/>
</dbReference>
<dbReference type="AlphaFoldDB" id="A0A097QWG7"/>
<dbReference type="SUPFAM" id="SSF88723">
    <property type="entry name" value="PIN domain-like"/>
    <property type="match status" value="1"/>
</dbReference>
<feature type="domain" description="PIN" evidence="1">
    <location>
        <begin position="2"/>
        <end position="127"/>
    </location>
</feature>
<dbReference type="Gene3D" id="3.40.50.1010">
    <property type="entry name" value="5'-nuclease"/>
    <property type="match status" value="1"/>
</dbReference>
<dbReference type="Pfam" id="PF13470">
    <property type="entry name" value="PIN_3"/>
    <property type="match status" value="1"/>
</dbReference>
<dbReference type="InterPro" id="IPR002716">
    <property type="entry name" value="PIN_dom"/>
</dbReference>
<dbReference type="EMBL" id="CP008887">
    <property type="protein sequence ID" value="AIU70813.1"/>
    <property type="molecule type" value="Genomic_DNA"/>
</dbReference>
<reference evidence="2 3" key="1">
    <citation type="journal article" date="2015" name="Int. J. Syst. Evol. Microbiol.">
        <title>Thermococcus eurythermalis sp. nov., a conditional piezophilic hyperthermophilic archaeon with a wide temperature range isolated from an oil-immersed chimney in the Guaymas Basin.</title>
        <authorList>
            <person name="Zhao W."/>
            <person name="Zeng X."/>
            <person name="Xiao X."/>
        </authorList>
    </citation>
    <scope>NUCLEOTIDE SEQUENCE [LARGE SCALE GENOMIC DNA]</scope>
    <source>
        <strain evidence="2 3">A501</strain>
    </source>
</reference>
<gene>
    <name evidence="2" type="ORF">TEU_10985</name>
</gene>
<dbReference type="SMART" id="SM00670">
    <property type="entry name" value="PINc"/>
    <property type="match status" value="1"/>
</dbReference>
<dbReference type="KEGG" id="teu:TEU_10985"/>
<evidence type="ECO:0000259" key="1">
    <source>
        <dbReference type="SMART" id="SM00670"/>
    </source>
</evidence>
<dbReference type="HOGENOM" id="CLU_1718308_0_0_2"/>
<proteinExistence type="predicted"/>
<sequence length="153" mass="17399">MIRAYLDTNVLLNVWFKEEDPKTGAKLWKAPLQILKAIEAEKIEGVISIFTLMESAHVFKRSGLDPERVKEIEDVGIEVYIPNELVLIDAFSFQLKLGTDPYDLVALASAIASRCDVLVTRDESFKKKAQKQITTLTPEEFLKWLSKRGDNED</sequence>
<keyword evidence="3" id="KW-1185">Reference proteome</keyword>
<dbReference type="CDD" id="cd09854">
    <property type="entry name" value="PIN_VapC-like"/>
    <property type="match status" value="1"/>
</dbReference>
<accession>A0A097QWG7</accession>
<evidence type="ECO:0000313" key="3">
    <source>
        <dbReference type="Proteomes" id="UP000029980"/>
    </source>
</evidence>
<evidence type="ECO:0000313" key="2">
    <source>
        <dbReference type="EMBL" id="AIU70813.1"/>
    </source>
</evidence>